<dbReference type="AlphaFoldDB" id="M3YJK4"/>
<dbReference type="HOGENOM" id="CLU_2518422_0_0_1"/>
<reference evidence="1" key="1">
    <citation type="submission" date="2024-06" db="UniProtKB">
        <authorList>
            <consortium name="Ensembl"/>
        </authorList>
    </citation>
    <scope>IDENTIFICATION</scope>
</reference>
<name>M3YJK4_MUSPF</name>
<accession>M3YJK4</accession>
<proteinExistence type="predicted"/>
<evidence type="ECO:0000313" key="1">
    <source>
        <dbReference type="Ensembl" id="ENSMPUP00000011511.1"/>
    </source>
</evidence>
<protein>
    <submittedName>
        <fullName evidence="1">Uncharacterized protein</fullName>
    </submittedName>
</protein>
<dbReference type="EMBL" id="AEYP01032944">
    <property type="status" value="NOT_ANNOTATED_CDS"/>
    <property type="molecule type" value="Genomic_DNA"/>
</dbReference>
<organism evidence="1">
    <name type="scientific">Mustela putorius furo</name>
    <name type="common">European domestic ferret</name>
    <name type="synonym">Mustela furo</name>
    <dbReference type="NCBI Taxonomy" id="9669"/>
    <lineage>
        <taxon>Eukaryota</taxon>
        <taxon>Metazoa</taxon>
        <taxon>Chordata</taxon>
        <taxon>Craniata</taxon>
        <taxon>Vertebrata</taxon>
        <taxon>Euteleostomi</taxon>
        <taxon>Mammalia</taxon>
        <taxon>Eutheria</taxon>
        <taxon>Laurasiatheria</taxon>
        <taxon>Carnivora</taxon>
        <taxon>Caniformia</taxon>
        <taxon>Musteloidea</taxon>
        <taxon>Mustelidae</taxon>
        <taxon>Mustelinae</taxon>
        <taxon>Mustela</taxon>
    </lineage>
</organism>
<sequence>TDSILGIFQVSVGELRLSSYVLKDSLWHFLRLWGAYITVLSPILHPHVQQKSGPWGTWLAQVVKWLPSAQILLTAYLGYILLVST</sequence>
<dbReference type="Ensembl" id="ENSMPUT00000011701.1">
    <property type="protein sequence ID" value="ENSMPUP00000011511.1"/>
    <property type="gene ID" value="ENSMPUG00000011603.1"/>
</dbReference>
<dbReference type="InParanoid" id="M3YJK4"/>
<dbReference type="EMBL" id="AEYP01032943">
    <property type="status" value="NOT_ANNOTATED_CDS"/>
    <property type="molecule type" value="Genomic_DNA"/>
</dbReference>